<dbReference type="AlphaFoldDB" id="A0A0F9KBA8"/>
<gene>
    <name evidence="1" type="ORF">LCGC14_1349970</name>
</gene>
<organism evidence="1">
    <name type="scientific">marine sediment metagenome</name>
    <dbReference type="NCBI Taxonomy" id="412755"/>
    <lineage>
        <taxon>unclassified sequences</taxon>
        <taxon>metagenomes</taxon>
        <taxon>ecological metagenomes</taxon>
    </lineage>
</organism>
<name>A0A0F9KBA8_9ZZZZ</name>
<reference evidence="1" key="1">
    <citation type="journal article" date="2015" name="Nature">
        <title>Complex archaea that bridge the gap between prokaryotes and eukaryotes.</title>
        <authorList>
            <person name="Spang A."/>
            <person name="Saw J.H."/>
            <person name="Jorgensen S.L."/>
            <person name="Zaremba-Niedzwiedzka K."/>
            <person name="Martijn J."/>
            <person name="Lind A.E."/>
            <person name="van Eijk R."/>
            <person name="Schleper C."/>
            <person name="Guy L."/>
            <person name="Ettema T.J."/>
        </authorList>
    </citation>
    <scope>NUCLEOTIDE SEQUENCE</scope>
</reference>
<comment type="caution">
    <text evidence="1">The sequence shown here is derived from an EMBL/GenBank/DDBJ whole genome shotgun (WGS) entry which is preliminary data.</text>
</comment>
<dbReference type="EMBL" id="LAZR01008336">
    <property type="protein sequence ID" value="KKM79429.1"/>
    <property type="molecule type" value="Genomic_DNA"/>
</dbReference>
<protein>
    <recommendedName>
        <fullName evidence="2">SsuA/THI5-like domain-containing protein</fullName>
    </recommendedName>
</protein>
<dbReference type="PANTHER" id="PTHR30024">
    <property type="entry name" value="ALIPHATIC SULFONATES-BINDING PROTEIN-RELATED"/>
    <property type="match status" value="1"/>
</dbReference>
<dbReference type="Gene3D" id="3.40.190.10">
    <property type="entry name" value="Periplasmic binding protein-like II"/>
    <property type="match status" value="2"/>
</dbReference>
<evidence type="ECO:0008006" key="2">
    <source>
        <dbReference type="Google" id="ProtNLM"/>
    </source>
</evidence>
<dbReference type="PANTHER" id="PTHR30024:SF43">
    <property type="entry name" value="BLL4572 PROTEIN"/>
    <property type="match status" value="1"/>
</dbReference>
<dbReference type="Pfam" id="PF13379">
    <property type="entry name" value="NMT1_2"/>
    <property type="match status" value="1"/>
</dbReference>
<proteinExistence type="predicted"/>
<feature type="non-terminal residue" evidence="1">
    <location>
        <position position="133"/>
    </location>
</feature>
<evidence type="ECO:0000313" key="1">
    <source>
        <dbReference type="EMBL" id="KKM79429.1"/>
    </source>
</evidence>
<dbReference type="SUPFAM" id="SSF53850">
    <property type="entry name" value="Periplasmic binding protein-like II"/>
    <property type="match status" value="1"/>
</dbReference>
<sequence>MKNNQKIEKPDLKIGFIPIICSTPLIYAHSHGIFEKNGLNVELTKPSGWSGIKELLVYDYIDAAHMLSPLPLACALGIDGKKAELRVASIQNINGQAFILSIKHLGIRNVREMEGFTLGVPYKFSMHYYLLCY</sequence>
<accession>A0A0F9KBA8</accession>